<dbReference type="InterPro" id="IPR014782">
    <property type="entry name" value="Peptidase_M1_dom"/>
</dbReference>
<evidence type="ECO:0000256" key="12">
    <source>
        <dbReference type="RuleBase" id="RU364040"/>
    </source>
</evidence>
<evidence type="ECO:0000313" key="16">
    <source>
        <dbReference type="EMBL" id="KKS48936.1"/>
    </source>
</evidence>
<dbReference type="FunFam" id="1.10.390.10:FF:000001">
    <property type="entry name" value="Aminopeptidase"/>
    <property type="match status" value="1"/>
</dbReference>
<feature type="binding site" evidence="10">
    <location>
        <position position="287"/>
    </location>
    <ligand>
        <name>Zn(2+)</name>
        <dbReference type="ChEBI" id="CHEBI:29105"/>
        <note>catalytic</note>
    </ligand>
</feature>
<dbReference type="GO" id="GO:0016285">
    <property type="term" value="F:alanyl aminopeptidase activity"/>
    <property type="evidence" value="ECO:0007669"/>
    <property type="project" value="UniProtKB-EC"/>
</dbReference>
<dbReference type="Gene3D" id="1.10.390.10">
    <property type="entry name" value="Neutral Protease Domain 2"/>
    <property type="match status" value="1"/>
</dbReference>
<dbReference type="InterPro" id="IPR024571">
    <property type="entry name" value="ERAP1-like_C_dom"/>
</dbReference>
<sequence length="835" mass="96564">MLHPDLEKFTFNGEETIYFSLTKPDNKIILHAHELKIKLALLKNKAGEIRAKKINFDARSETATIFFHKKIPKGGGELELKFEGVLNDKMRGFYRSQFEHEGRTKYIVTTQFESTDARRAFPCVDEPSAKAVFDVTLIVPKHFCAISNTYETSVKEHKSGYQIIEFAPTPKMSTYLLAFIAGEFEHIEAKTKEGITVRVFATPGKIHQAKFALDVAVKTLSYFSDYFKVPYPLPVLDLIAIPDFPSGAMENWGAVTYRESAILVDSDHSSLQNKQWVALVIAHELAHQWFGNLVTMEWWTHLWLNEGFASWIEYLAVDHIFPKWDIWTQFVRMDLSRALQLDALVNTHPIEIEVSHPSEIREIFDAVSYSKGASIIRMLADFLGERDFRDGLRHYLKKHQYANAATDDLWRAFEEVSGKPVKNMMKHWTGKPGYPVLRVSDKDKSFEIHQHRFFSSALSRKNNKDKTMWPLPLTFIFEGAKKPVTRFFKTCSFVLDKKKGGWVKFNAGAVGMFRIDYSQFLLEKLKAPIEEKELSARDRFSIQNDAFALAESGELATSAALNLALSYRLEDNFSIWADLAENLGKINELLEGTRLEEPFKKFAKEIFTVLMARLGWDKKKKESHSDSLLRGIAISQSGRYGDDKVISKARELFSEHIKGRHIHPDIRGAIYYVVALNSGKKEYVDFLKLFRKASLHEEKNRLSRALGFFWDEKSIEKTLRFLLSDEVRLQDKPSIFGVLWSSPLGREMSWKFFRRNWFFFLKNYGEGSDILHRVISPIGTFTSVKRAQEIKAFFNTHKFSSAERTIEQAIERVNSNADWLRRDFKHLEKWLLEQK</sequence>
<evidence type="ECO:0000259" key="14">
    <source>
        <dbReference type="Pfam" id="PF11838"/>
    </source>
</evidence>
<dbReference type="Pfam" id="PF01433">
    <property type="entry name" value="Peptidase_M1"/>
    <property type="match status" value="1"/>
</dbReference>
<evidence type="ECO:0000256" key="11">
    <source>
        <dbReference type="PIRSR" id="PIRSR634016-4"/>
    </source>
</evidence>
<dbReference type="Pfam" id="PF17900">
    <property type="entry name" value="Peptidase_M1_N"/>
    <property type="match status" value="1"/>
</dbReference>
<dbReference type="EMBL" id="LCDF01000001">
    <property type="protein sequence ID" value="KKS48936.1"/>
    <property type="molecule type" value="Genomic_DNA"/>
</dbReference>
<evidence type="ECO:0000256" key="1">
    <source>
        <dbReference type="ARBA" id="ARBA00000098"/>
    </source>
</evidence>
<evidence type="ECO:0000256" key="3">
    <source>
        <dbReference type="ARBA" id="ARBA00022438"/>
    </source>
</evidence>
<feature type="domain" description="Aminopeptidase N-like N-terminal" evidence="15">
    <location>
        <begin position="2"/>
        <end position="176"/>
    </location>
</feature>
<feature type="binding site" evidence="10">
    <location>
        <position position="283"/>
    </location>
    <ligand>
        <name>Zn(2+)</name>
        <dbReference type="ChEBI" id="CHEBI:29105"/>
        <note>catalytic</note>
    </ligand>
</feature>
<evidence type="ECO:0000256" key="10">
    <source>
        <dbReference type="PIRSR" id="PIRSR634016-3"/>
    </source>
</evidence>
<dbReference type="InterPro" id="IPR050344">
    <property type="entry name" value="Peptidase_M1_aminopeptidases"/>
</dbReference>
<keyword evidence="8 12" id="KW-0482">Metalloprotease</keyword>
<comment type="caution">
    <text evidence="16">The sequence shown here is derived from an EMBL/GenBank/DDBJ whole genome shotgun (WGS) entry which is preliminary data.</text>
</comment>
<feature type="active site" description="Proton acceptor" evidence="9">
    <location>
        <position position="284"/>
    </location>
</feature>
<dbReference type="GO" id="GO:0042277">
    <property type="term" value="F:peptide binding"/>
    <property type="evidence" value="ECO:0007669"/>
    <property type="project" value="TreeGrafter"/>
</dbReference>
<dbReference type="EC" id="3.4.11.-" evidence="12"/>
<dbReference type="InterPro" id="IPR034016">
    <property type="entry name" value="M1_APN-typ"/>
</dbReference>
<reference evidence="16 17" key="1">
    <citation type="journal article" date="2015" name="Nature">
        <title>rRNA introns, odd ribosomes, and small enigmatic genomes across a large radiation of phyla.</title>
        <authorList>
            <person name="Brown C.T."/>
            <person name="Hug L.A."/>
            <person name="Thomas B.C."/>
            <person name="Sharon I."/>
            <person name="Castelle C.J."/>
            <person name="Singh A."/>
            <person name="Wilkins M.J."/>
            <person name="Williams K.H."/>
            <person name="Banfield J.F."/>
        </authorList>
    </citation>
    <scope>NUCLEOTIDE SEQUENCE [LARGE SCALE GENOMIC DNA]</scope>
</reference>
<dbReference type="InterPro" id="IPR001930">
    <property type="entry name" value="Peptidase_M1"/>
</dbReference>
<proteinExistence type="inferred from homology"/>
<dbReference type="InterPro" id="IPR042097">
    <property type="entry name" value="Aminopeptidase_N-like_N_sf"/>
</dbReference>
<dbReference type="Pfam" id="PF11838">
    <property type="entry name" value="ERAP1_C"/>
    <property type="match status" value="1"/>
</dbReference>
<keyword evidence="3 12" id="KW-0031">Aminopeptidase</keyword>
<dbReference type="Gene3D" id="2.60.40.1910">
    <property type="match status" value="1"/>
</dbReference>
<evidence type="ECO:0000256" key="4">
    <source>
        <dbReference type="ARBA" id="ARBA00022670"/>
    </source>
</evidence>
<dbReference type="GO" id="GO:0016020">
    <property type="term" value="C:membrane"/>
    <property type="evidence" value="ECO:0007669"/>
    <property type="project" value="TreeGrafter"/>
</dbReference>
<dbReference type="FunFam" id="2.60.40.1730:FF:000002">
    <property type="entry name" value="Aminopeptidase"/>
    <property type="match status" value="1"/>
</dbReference>
<dbReference type="FunFam" id="1.25.50.20:FF:000002">
    <property type="entry name" value="Aminopeptidase"/>
    <property type="match status" value="1"/>
</dbReference>
<feature type="binding site" evidence="10">
    <location>
        <position position="306"/>
    </location>
    <ligand>
        <name>Zn(2+)</name>
        <dbReference type="ChEBI" id="CHEBI:29105"/>
        <note>catalytic</note>
    </ligand>
</feature>
<dbReference type="GO" id="GO:0005615">
    <property type="term" value="C:extracellular space"/>
    <property type="evidence" value="ECO:0007669"/>
    <property type="project" value="TreeGrafter"/>
</dbReference>
<keyword evidence="7 10" id="KW-0862">Zinc</keyword>
<accession>A0A0G1BRR4</accession>
<dbReference type="CDD" id="cd09601">
    <property type="entry name" value="M1_APN-Q_like"/>
    <property type="match status" value="1"/>
</dbReference>
<comment type="catalytic activity">
    <reaction evidence="1">
        <text>Release of an N-terminal amino acid, Xaa-|-Yaa- from a peptide, amide or arylamide. Xaa is preferably Ala, but may be most amino acids including Pro (slow action). When a terminal hydrophobic residue is followed by a prolyl residue, the two may be released as an intact Xaa-Pro dipeptide.</text>
        <dbReference type="EC" id="3.4.11.2"/>
    </reaction>
</comment>
<evidence type="ECO:0000313" key="17">
    <source>
        <dbReference type="Proteomes" id="UP000034036"/>
    </source>
</evidence>
<dbReference type="STRING" id="1618659.UV11_C0001G0031"/>
<dbReference type="PANTHER" id="PTHR11533:SF174">
    <property type="entry name" value="PUROMYCIN-SENSITIVE AMINOPEPTIDASE-RELATED"/>
    <property type="match status" value="1"/>
</dbReference>
<dbReference type="GO" id="GO:0006508">
    <property type="term" value="P:proteolysis"/>
    <property type="evidence" value="ECO:0007669"/>
    <property type="project" value="UniProtKB-KW"/>
</dbReference>
<dbReference type="SUPFAM" id="SSF55486">
    <property type="entry name" value="Metalloproteases ('zincins'), catalytic domain"/>
    <property type="match status" value="1"/>
</dbReference>
<evidence type="ECO:0000256" key="9">
    <source>
        <dbReference type="PIRSR" id="PIRSR634016-1"/>
    </source>
</evidence>
<evidence type="ECO:0000256" key="7">
    <source>
        <dbReference type="ARBA" id="ARBA00022833"/>
    </source>
</evidence>
<evidence type="ECO:0000259" key="13">
    <source>
        <dbReference type="Pfam" id="PF01433"/>
    </source>
</evidence>
<dbReference type="AlphaFoldDB" id="A0A0G1BRR4"/>
<name>A0A0G1BRR4_9BACT</name>
<organism evidence="16 17">
    <name type="scientific">Candidatus Giovannonibacteria bacterium GW2011_GWF2_42_19</name>
    <dbReference type="NCBI Taxonomy" id="1618659"/>
    <lineage>
        <taxon>Bacteria</taxon>
        <taxon>Candidatus Giovannoniibacteriota</taxon>
    </lineage>
</organism>
<dbReference type="InterPro" id="IPR027268">
    <property type="entry name" value="Peptidase_M4/M1_CTD_sf"/>
</dbReference>
<evidence type="ECO:0000256" key="2">
    <source>
        <dbReference type="ARBA" id="ARBA00010136"/>
    </source>
</evidence>
<evidence type="ECO:0000259" key="15">
    <source>
        <dbReference type="Pfam" id="PF17900"/>
    </source>
</evidence>
<dbReference type="PRINTS" id="PR00756">
    <property type="entry name" value="ALADIPTASE"/>
</dbReference>
<dbReference type="PANTHER" id="PTHR11533">
    <property type="entry name" value="PROTEASE M1 ZINC METALLOPROTEASE"/>
    <property type="match status" value="1"/>
</dbReference>
<feature type="site" description="Transition state stabilizer" evidence="11">
    <location>
        <position position="369"/>
    </location>
</feature>
<dbReference type="Gene3D" id="1.25.50.20">
    <property type="match status" value="1"/>
</dbReference>
<evidence type="ECO:0000256" key="6">
    <source>
        <dbReference type="ARBA" id="ARBA00022801"/>
    </source>
</evidence>
<keyword evidence="6 12" id="KW-0378">Hydrolase</keyword>
<dbReference type="SUPFAM" id="SSF63737">
    <property type="entry name" value="Leukotriene A4 hydrolase N-terminal domain"/>
    <property type="match status" value="1"/>
</dbReference>
<comment type="similarity">
    <text evidence="2 12">Belongs to the peptidase M1 family.</text>
</comment>
<dbReference type="Proteomes" id="UP000034036">
    <property type="component" value="Unassembled WGS sequence"/>
</dbReference>
<comment type="cofactor">
    <cofactor evidence="10 12">
        <name>Zn(2+)</name>
        <dbReference type="ChEBI" id="CHEBI:29105"/>
    </cofactor>
    <text evidence="10 12">Binds 1 zinc ion per subunit.</text>
</comment>
<dbReference type="GO" id="GO:0005737">
    <property type="term" value="C:cytoplasm"/>
    <property type="evidence" value="ECO:0007669"/>
    <property type="project" value="TreeGrafter"/>
</dbReference>
<dbReference type="GO" id="GO:0070006">
    <property type="term" value="F:metalloaminopeptidase activity"/>
    <property type="evidence" value="ECO:0007669"/>
    <property type="project" value="TreeGrafter"/>
</dbReference>
<dbReference type="GO" id="GO:0008270">
    <property type="term" value="F:zinc ion binding"/>
    <property type="evidence" value="ECO:0007669"/>
    <property type="project" value="UniProtKB-UniRule"/>
</dbReference>
<evidence type="ECO:0000256" key="5">
    <source>
        <dbReference type="ARBA" id="ARBA00022723"/>
    </source>
</evidence>
<gene>
    <name evidence="16" type="ORF">UV11_C0001G0031</name>
</gene>
<feature type="domain" description="Peptidase M1 membrane alanine aminopeptidase" evidence="13">
    <location>
        <begin position="211"/>
        <end position="428"/>
    </location>
</feature>
<dbReference type="Gene3D" id="2.60.40.1730">
    <property type="entry name" value="tricorn interacting facor f3 domain"/>
    <property type="match status" value="1"/>
</dbReference>
<dbReference type="GO" id="GO:0043171">
    <property type="term" value="P:peptide catabolic process"/>
    <property type="evidence" value="ECO:0007669"/>
    <property type="project" value="TreeGrafter"/>
</dbReference>
<feature type="domain" description="ERAP1-like C-terminal" evidence="14">
    <location>
        <begin position="502"/>
        <end position="814"/>
    </location>
</feature>
<protein>
    <recommendedName>
        <fullName evidence="12">Aminopeptidase</fullName>
        <ecNumber evidence="12">3.4.11.-</ecNumber>
    </recommendedName>
</protein>
<dbReference type="InterPro" id="IPR045357">
    <property type="entry name" value="Aminopeptidase_N-like_N"/>
</dbReference>
<keyword evidence="4 12" id="KW-0645">Protease</keyword>
<evidence type="ECO:0000256" key="8">
    <source>
        <dbReference type="ARBA" id="ARBA00023049"/>
    </source>
</evidence>
<keyword evidence="5 10" id="KW-0479">Metal-binding</keyword>